<evidence type="ECO:0000313" key="1">
    <source>
        <dbReference type="EMBL" id="SKB39735.1"/>
    </source>
</evidence>
<accession>A0A1T5AXN6</accession>
<gene>
    <name evidence="1" type="ORF">SAMN05660226_01161</name>
</gene>
<evidence type="ECO:0000313" key="2">
    <source>
        <dbReference type="Proteomes" id="UP000190541"/>
    </source>
</evidence>
<proteinExistence type="predicted"/>
<keyword evidence="2" id="KW-1185">Reference proteome</keyword>
<protein>
    <submittedName>
        <fullName evidence="1">Uncharacterized protein</fullName>
    </submittedName>
</protein>
<name>A0A1T5AXN6_9SPHI</name>
<sequence length="148" mass="16982">MKKEYHIANSVVPVRFEDGLVRITNGESTKRAMTAGSEQPIALLVRLIRKDYHTNYGKPLAISDDSFSVEIVGHLLAEFLLLKYSGLLRVILLFGLYDRFRRSCEVIDCGEAGKDPNRWFWDKLSPYRGKLAGWLPKAESWPTETHRQ</sequence>
<dbReference type="Proteomes" id="UP000190541">
    <property type="component" value="Unassembled WGS sequence"/>
</dbReference>
<dbReference type="EMBL" id="FUYS01000002">
    <property type="protein sequence ID" value="SKB39735.1"/>
    <property type="molecule type" value="Genomic_DNA"/>
</dbReference>
<dbReference type="OrthoDB" id="669028at2"/>
<dbReference type="RefSeq" id="WP_079715846.1">
    <property type="nucleotide sequence ID" value="NZ_FUYS01000002.1"/>
</dbReference>
<organism evidence="1 2">
    <name type="scientific">Parapedobacter luteus</name>
    <dbReference type="NCBI Taxonomy" id="623280"/>
    <lineage>
        <taxon>Bacteria</taxon>
        <taxon>Pseudomonadati</taxon>
        <taxon>Bacteroidota</taxon>
        <taxon>Sphingobacteriia</taxon>
        <taxon>Sphingobacteriales</taxon>
        <taxon>Sphingobacteriaceae</taxon>
        <taxon>Parapedobacter</taxon>
    </lineage>
</organism>
<dbReference type="AlphaFoldDB" id="A0A1T5AXN6"/>
<reference evidence="1 2" key="1">
    <citation type="submission" date="2017-02" db="EMBL/GenBank/DDBJ databases">
        <authorList>
            <person name="Peterson S.W."/>
        </authorList>
    </citation>
    <scope>NUCLEOTIDE SEQUENCE [LARGE SCALE GENOMIC DNA]</scope>
    <source>
        <strain evidence="1 2">DSM 22899</strain>
    </source>
</reference>